<accession>A0A0D0BLZ5</accession>
<keyword evidence="3" id="KW-1185">Reference proteome</keyword>
<reference evidence="3" key="2">
    <citation type="submission" date="2015-01" db="EMBL/GenBank/DDBJ databases">
        <title>Evolutionary Origins and Diversification of the Mycorrhizal Mutualists.</title>
        <authorList>
            <consortium name="DOE Joint Genome Institute"/>
            <consortium name="Mycorrhizal Genomics Consortium"/>
            <person name="Kohler A."/>
            <person name="Kuo A."/>
            <person name="Nagy L.G."/>
            <person name="Floudas D."/>
            <person name="Copeland A."/>
            <person name="Barry K.W."/>
            <person name="Cichocki N."/>
            <person name="Veneault-Fourrey C."/>
            <person name="LaButti K."/>
            <person name="Lindquist E.A."/>
            <person name="Lipzen A."/>
            <person name="Lundell T."/>
            <person name="Morin E."/>
            <person name="Murat C."/>
            <person name="Riley R."/>
            <person name="Ohm R."/>
            <person name="Sun H."/>
            <person name="Tunlid A."/>
            <person name="Henrissat B."/>
            <person name="Grigoriev I.V."/>
            <person name="Hibbett D.S."/>
            <person name="Martin F."/>
        </authorList>
    </citation>
    <scope>NUCLEOTIDE SEQUENCE [LARGE SCALE GENOMIC DNA]</scope>
    <source>
        <strain evidence="3">Ve08.2h10</strain>
    </source>
</reference>
<evidence type="ECO:0000256" key="1">
    <source>
        <dbReference type="SAM" id="MobiDB-lite"/>
    </source>
</evidence>
<dbReference type="Proteomes" id="UP000054538">
    <property type="component" value="Unassembled WGS sequence"/>
</dbReference>
<dbReference type="HOGENOM" id="CLU_2886493_0_0_1"/>
<proteinExistence type="predicted"/>
<evidence type="ECO:0000313" key="3">
    <source>
        <dbReference type="Proteomes" id="UP000054538"/>
    </source>
</evidence>
<sequence>MPAAVFRCKVSNFSQEHFEDLLGALEKVSKNLVVLILWTGHPSQGPSTGHPFLGPSIPYDYRP</sequence>
<organism evidence="2 3">
    <name type="scientific">Paxillus rubicundulus Ve08.2h10</name>
    <dbReference type="NCBI Taxonomy" id="930991"/>
    <lineage>
        <taxon>Eukaryota</taxon>
        <taxon>Fungi</taxon>
        <taxon>Dikarya</taxon>
        <taxon>Basidiomycota</taxon>
        <taxon>Agaricomycotina</taxon>
        <taxon>Agaricomycetes</taxon>
        <taxon>Agaricomycetidae</taxon>
        <taxon>Boletales</taxon>
        <taxon>Paxilineae</taxon>
        <taxon>Paxillaceae</taxon>
        <taxon>Paxillus</taxon>
    </lineage>
</organism>
<dbReference type="EMBL" id="KN830521">
    <property type="protein sequence ID" value="KIK72712.1"/>
    <property type="molecule type" value="Genomic_DNA"/>
</dbReference>
<feature type="region of interest" description="Disordered" evidence="1">
    <location>
        <begin position="44"/>
        <end position="63"/>
    </location>
</feature>
<dbReference type="AlphaFoldDB" id="A0A0D0BLZ5"/>
<protein>
    <submittedName>
        <fullName evidence="2">Uncharacterized protein</fullName>
    </submittedName>
</protein>
<gene>
    <name evidence="2" type="ORF">PAXRUDRAFT_21667</name>
</gene>
<evidence type="ECO:0000313" key="2">
    <source>
        <dbReference type="EMBL" id="KIK72712.1"/>
    </source>
</evidence>
<name>A0A0D0BLZ5_9AGAM</name>
<dbReference type="InParanoid" id="A0A0D0BLZ5"/>
<reference evidence="2 3" key="1">
    <citation type="submission" date="2014-04" db="EMBL/GenBank/DDBJ databases">
        <authorList>
            <consortium name="DOE Joint Genome Institute"/>
            <person name="Kuo A."/>
            <person name="Kohler A."/>
            <person name="Jargeat P."/>
            <person name="Nagy L.G."/>
            <person name="Floudas D."/>
            <person name="Copeland A."/>
            <person name="Barry K.W."/>
            <person name="Cichocki N."/>
            <person name="Veneault-Fourrey C."/>
            <person name="LaButti K."/>
            <person name="Lindquist E.A."/>
            <person name="Lipzen A."/>
            <person name="Lundell T."/>
            <person name="Morin E."/>
            <person name="Murat C."/>
            <person name="Sun H."/>
            <person name="Tunlid A."/>
            <person name="Henrissat B."/>
            <person name="Grigoriev I.V."/>
            <person name="Hibbett D.S."/>
            <person name="Martin F."/>
            <person name="Nordberg H.P."/>
            <person name="Cantor M.N."/>
            <person name="Hua S.X."/>
        </authorList>
    </citation>
    <scope>NUCLEOTIDE SEQUENCE [LARGE SCALE GENOMIC DNA]</scope>
    <source>
        <strain evidence="2 3">Ve08.2h10</strain>
    </source>
</reference>